<dbReference type="PANTHER" id="PTHR14522">
    <property type="entry name" value="EMO2-RELATED"/>
    <property type="match status" value="1"/>
</dbReference>
<dbReference type="Ensembl" id="ENSPCET00000008814.1">
    <property type="protein sequence ID" value="ENSPCEP00000008507.1"/>
    <property type="gene ID" value="ENSPCEG00000006865.1"/>
</dbReference>
<feature type="region of interest" description="Disordered" evidence="2">
    <location>
        <begin position="1760"/>
        <end position="1779"/>
    </location>
</feature>
<organism evidence="4 5">
    <name type="scientific">Pelusios castaneus</name>
    <name type="common">West African mud turtle</name>
    <dbReference type="NCBI Taxonomy" id="367368"/>
    <lineage>
        <taxon>Eukaryota</taxon>
        <taxon>Metazoa</taxon>
        <taxon>Chordata</taxon>
        <taxon>Craniata</taxon>
        <taxon>Vertebrata</taxon>
        <taxon>Euteleostomi</taxon>
        <taxon>Archelosauria</taxon>
        <taxon>Testudinata</taxon>
        <taxon>Testudines</taxon>
        <taxon>Pleurodira</taxon>
        <taxon>Pelomedusidae</taxon>
        <taxon>Pelusios</taxon>
    </lineage>
</organism>
<dbReference type="InterPro" id="IPR028149">
    <property type="entry name" value="Tantalus-like"/>
</dbReference>
<protein>
    <submittedName>
        <fullName evidence="4">Proline rich 14 like</fullName>
    </submittedName>
</protein>
<evidence type="ECO:0000256" key="2">
    <source>
        <dbReference type="SAM" id="MobiDB-lite"/>
    </source>
</evidence>
<reference evidence="4" key="1">
    <citation type="submission" date="2025-08" db="UniProtKB">
        <authorList>
            <consortium name="Ensembl"/>
        </authorList>
    </citation>
    <scope>IDENTIFICATION</scope>
</reference>
<name>A0A8C8RRC1_9SAUR</name>
<evidence type="ECO:0000256" key="1">
    <source>
        <dbReference type="ARBA" id="ARBA00022553"/>
    </source>
</evidence>
<dbReference type="Pfam" id="PF15386">
    <property type="entry name" value="Tantalus"/>
    <property type="match status" value="1"/>
</dbReference>
<evidence type="ECO:0000259" key="3">
    <source>
        <dbReference type="Pfam" id="PF15386"/>
    </source>
</evidence>
<accession>A0A8C8RRC1</accession>
<sequence length="2466" mass="275040">MLSSGVEPQERSHPYLLDSSMSAVVQELYTGLPVSISNELTAGSEPNVRLDAETEAPTLVLSHSNNLLSEHHKTCRVENCSQETDNLGHGDKLISRGLEQSLSEECMEVGNLAEDEEAKSGSLWKQKTYADGYQKEERESAKEREDAEEELVGCCALASEENWQLRQEEPQIIQNGGEFSRICWTEMAGSLKSKEENQTNVQVTSEILPKPTEELQGMKADGTRLFSKAAHRNDTVSKGLPHESNECSDVDALMASGEVTKTNTLVPLKPLTVVDTGSTKEHPQEEKEYKSLTACTTVMSLTARDCAIFDSMAGEIKLSASSLANIEPTSYQTYQQDEENNSHNYSTAPISRCSVEVDMPFSKENSEVLCDPLRSLYSQDPENMPLQNNTTDYEIQEEYNVKEIEDSSCDGSSQRTEFLENWISKPVMEEPLSPVQSKEMPSDEAEQSEMGNCTEHSFSSGYGKVAEIQEETAMKDSCGIDNGHDIQERVHSGSSNSPVPTSVALSMECPNRDQRIPSEINSLKKDEDQWQIRIYDVCSGDVAKQHTKANDALWMDTHNFVSIETGNVHTFSDDIYSKYANSPPTVHNFLDYGTKLGEVFLEPQLLGKQTNSSSVVKDLDNSFDKAIEANSISINLPTCKETNFTYTRGEAFSHDAEKSRVFLGVVSELPSCSAEAVLNRDMYLDRLPNKESIVASAKREAQSAGLLLHKKEDFSSVNHRNFNTSNVASKDFQKSMHSALEDREYVATDMENEQHDTCTQNDQYIKDQCSALKTCFISSGSTSLDNATLNKDFFKGQAELMTEEVNGLETRDLPVHVDKKTVNFPEANTHIACESVPCEDSWNCSNRFQYMINRTSTAENPLGSACITDESTTMSSEVEILDTDIEVESWKTNEGHCEITEERLDSGTREITSGTGKKQEQINLCALEKEEIDRLETLDGIKAHEDSHQNETREQSVNRDLNKAISGIHLELCNSTVGLRAKEGELEIHRKKTVLPCEYSLSEGTTSKSGTGSRIPSHEKHLAQSFDLERSCFKHSKQLNETIYQVENQYLTGQREFNWPVAYKQNETPVADEVLEFQQCNLDISNKQIANTGVQIMTSSVEEPKRSICTKENEQLTLKKDEDLTPLVHESLREKRFQGTFKEIMVDNNFSSGMVNEDCSEHTGSISDLSEGGRVEFKKSDSVGISASEDQRTFKESMVGYSSSDSLVNTGHSGYTDSISSPKEAQREEHTIFAENTKFSALLSMGSSVMVPEHKIKTIVESFSVSQSACKSLLHESQDMTLVPKIRNETCLLLDSVNHTIIEINKACPQSELVTFTIADCAESVNPIQVEKFCVNEEFSNLKGVTSETPLAQSSEICLPQKDSLPAPPENTQVIDHDTANSLCNDCSVTEPLEQTVSFERRADDNDGPSEEREKTTDSLNDAFNLEMCMASHAHIKDRSVSVGDSESTEKEMDVNSSDDIDCVQNFKRAYVEDQRESSETGEKIKMPMHSMFDNKNDVGVLLEDLKFSCDKVRSCDPVKAESHEEPAQTYATKQIPEHSLNNLSDKGKTHLKDPSESGYVKLLSEIIDNYLQYKDLVNKETSEVHCNTVGIKKLSSDRDAPLKCLVGSKVCLPYKLNSQSKNNSKEVIGDQMKTPCDSINAENEVSDAESLDKVGESKILKQKMCEEAEVHPAQDSLLCEGQAQQIQQSKYRERAKIPLQEHAVFDTERLDSSSDELVTLSRIMKTEGPREQVFDVISNINDSENKQMYITLQDVKRPKISKDDDSSQNMKTMDSEVESPSFHLGTRIELSADNIGFIPISVSLPQAKSFVGHDEVTGAFGNTHKLRGLFSVRKQPGGKCKIVPAPDQLRIVRKSNTVKSSAFLRNSPETVPTQERRLLNSVYFACKPPVVETEIAMRLDYLSKQKANRCSLLNSLKFSKCTKEPALLSRLSIVASKLMAPSKDIHRVKTLQCSSKLLPVVERFSQLRAKKLLEVFSCINMKLNSTDGLCTKMFNFQPLALYPVDSTKIHILDLSSSIPSSVFNTPISPISFHIKLDYDSLINLTGITSQHCGVPDRPALGEVPVHPSQPSKWTFSLLLSQSCSSTAAFREDTNFSTEPHHSGLSLAATEAVTPSHDYRRNPIAKRRAAGCSMLGLHTVLALSSPGCYRIWTRRRNVTSRIPTVQRLFMSQFTQGLKGLRSPTSVSDDLFSSLPYTLGRVLSIWSQHGPSACPSAFTTLHSNHCKWQPSLGIENSYAMLPYMTVQGTEVARTTGANIRLESSLSDLLPKSYTFPESAVSPLRLSVSELQVHPFDELTASLPVCPTSQSTTELKKAEPEKRPKKVSQIRIRKTVPKPDPNLTPMGLPRPKRLKKKEFSLEEIYTNKNYKSPPTTRCLETIFEEPKEKNGSLISISQQKRKRILEFQDFTIPRKRKARSRVKVAGSFTRAKKAALQGRELDALLIQKLIDLEAFFAKEEEQEQASVS</sequence>
<dbReference type="PANTHER" id="PTHR14522:SF0">
    <property type="entry name" value="PROTEIN PRR14L"/>
    <property type="match status" value="1"/>
</dbReference>
<evidence type="ECO:0000313" key="5">
    <source>
        <dbReference type="Proteomes" id="UP000694393"/>
    </source>
</evidence>
<reference evidence="4" key="2">
    <citation type="submission" date="2025-09" db="UniProtKB">
        <authorList>
            <consortium name="Ensembl"/>
        </authorList>
    </citation>
    <scope>IDENTIFICATION</scope>
</reference>
<feature type="domain" description="Tantalus-like" evidence="3">
    <location>
        <begin position="2341"/>
        <end position="2398"/>
    </location>
</feature>
<feature type="region of interest" description="Disordered" evidence="2">
    <location>
        <begin position="1395"/>
        <end position="1418"/>
    </location>
</feature>
<feature type="compositionally biased region" description="Basic and acidic residues" evidence="2">
    <location>
        <begin position="1399"/>
        <end position="1417"/>
    </location>
</feature>
<proteinExistence type="predicted"/>
<keyword evidence="1" id="KW-0597">Phosphoprotein</keyword>
<dbReference type="Proteomes" id="UP000694393">
    <property type="component" value="Unplaced"/>
</dbReference>
<evidence type="ECO:0000313" key="4">
    <source>
        <dbReference type="Ensembl" id="ENSPCEP00000008507.1"/>
    </source>
</evidence>
<feature type="region of interest" description="Disordered" evidence="2">
    <location>
        <begin position="2308"/>
        <end position="2327"/>
    </location>
</feature>
<keyword evidence="5" id="KW-1185">Reference proteome</keyword>
<dbReference type="InterPro" id="IPR026320">
    <property type="entry name" value="PRR14"/>
</dbReference>